<protein>
    <recommendedName>
        <fullName evidence="4">Glycine zipper domain-containing protein</fullName>
    </recommendedName>
</protein>
<accession>A0A037ZI24</accession>
<evidence type="ECO:0000313" key="3">
    <source>
        <dbReference type="Proteomes" id="UP000026249"/>
    </source>
</evidence>
<feature type="signal peptide" evidence="1">
    <location>
        <begin position="1"/>
        <end position="19"/>
    </location>
</feature>
<dbReference type="OrthoDB" id="7067979at2"/>
<keyword evidence="3" id="KW-1185">Reference proteome</keyword>
<dbReference type="STRING" id="1454373.ACMU_10100"/>
<evidence type="ECO:0008006" key="4">
    <source>
        <dbReference type="Google" id="ProtNLM"/>
    </source>
</evidence>
<name>A0A037ZI24_9RHOB</name>
<gene>
    <name evidence="2" type="ORF">ACMU_10100</name>
</gene>
<sequence>MKTTILSALCATLAVSACSGTGASYEPALSSKAGPGYQQDLAECRALAKSQSVWNGETRTAAAVGAGVGALAGFADDDVSNEEGLVSGLIVGAATGAAAGALETRHLRKDILIGCLRDRGHPVAG</sequence>
<reference evidence="2 3" key="1">
    <citation type="submission" date="2014-03" db="EMBL/GenBank/DDBJ databases">
        <title>Draft Genome Sequence of Actibacterium mucosum KCTC 23349, a Marine Alphaproteobacterium with Complex Ionic Requirements Isolated from Mediterranean Seawater at Malvarrosa Beach, Valencia, Spain.</title>
        <authorList>
            <person name="Arahal D.R."/>
            <person name="Shao Z."/>
            <person name="Lai Q."/>
            <person name="Pujalte M.J."/>
        </authorList>
    </citation>
    <scope>NUCLEOTIDE SEQUENCE [LARGE SCALE GENOMIC DNA]</scope>
    <source>
        <strain evidence="2 3">KCTC 23349</strain>
    </source>
</reference>
<organism evidence="2 3">
    <name type="scientific">Actibacterium mucosum KCTC 23349</name>
    <dbReference type="NCBI Taxonomy" id="1454373"/>
    <lineage>
        <taxon>Bacteria</taxon>
        <taxon>Pseudomonadati</taxon>
        <taxon>Pseudomonadota</taxon>
        <taxon>Alphaproteobacteria</taxon>
        <taxon>Rhodobacterales</taxon>
        <taxon>Roseobacteraceae</taxon>
        <taxon>Actibacterium</taxon>
    </lineage>
</organism>
<comment type="caution">
    <text evidence="2">The sequence shown here is derived from an EMBL/GenBank/DDBJ whole genome shotgun (WGS) entry which is preliminary data.</text>
</comment>
<dbReference type="AlphaFoldDB" id="A0A037ZI24"/>
<dbReference type="RefSeq" id="WP_035258297.1">
    <property type="nucleotide sequence ID" value="NZ_JFKE01000003.1"/>
</dbReference>
<dbReference type="Proteomes" id="UP000026249">
    <property type="component" value="Unassembled WGS sequence"/>
</dbReference>
<evidence type="ECO:0000256" key="1">
    <source>
        <dbReference type="SAM" id="SignalP"/>
    </source>
</evidence>
<feature type="chain" id="PRO_5001559529" description="Glycine zipper domain-containing protein" evidence="1">
    <location>
        <begin position="20"/>
        <end position="125"/>
    </location>
</feature>
<proteinExistence type="predicted"/>
<dbReference type="PROSITE" id="PS51257">
    <property type="entry name" value="PROKAR_LIPOPROTEIN"/>
    <property type="match status" value="1"/>
</dbReference>
<evidence type="ECO:0000313" key="2">
    <source>
        <dbReference type="EMBL" id="KAJ56100.1"/>
    </source>
</evidence>
<dbReference type="EMBL" id="JFKE01000003">
    <property type="protein sequence ID" value="KAJ56100.1"/>
    <property type="molecule type" value="Genomic_DNA"/>
</dbReference>
<keyword evidence="1" id="KW-0732">Signal</keyword>